<dbReference type="GO" id="GO:0042602">
    <property type="term" value="F:riboflavin reductase (NADPH) activity"/>
    <property type="evidence" value="ECO:0007669"/>
    <property type="project" value="TreeGrafter"/>
</dbReference>
<evidence type="ECO:0000259" key="2">
    <source>
        <dbReference type="SMART" id="SM00903"/>
    </source>
</evidence>
<evidence type="ECO:0000313" key="4">
    <source>
        <dbReference type="Proteomes" id="UP000316806"/>
    </source>
</evidence>
<dbReference type="SMART" id="SM00903">
    <property type="entry name" value="Flavin_Reduct"/>
    <property type="match status" value="1"/>
</dbReference>
<protein>
    <submittedName>
        <fullName evidence="3">Flavin reductase family protein</fullName>
    </submittedName>
</protein>
<dbReference type="InterPro" id="IPR050268">
    <property type="entry name" value="NADH-dep_flavin_reductase"/>
</dbReference>
<dbReference type="AlphaFoldDB" id="A0A516RJ11"/>
<name>A0A516RJ11_STRST</name>
<feature type="domain" description="Flavin reductase like" evidence="2">
    <location>
        <begin position="22"/>
        <end position="166"/>
    </location>
</feature>
<evidence type="ECO:0000313" key="3">
    <source>
        <dbReference type="EMBL" id="QDQ15624.1"/>
    </source>
</evidence>
<dbReference type="PANTHER" id="PTHR30466:SF1">
    <property type="entry name" value="FMN REDUCTASE (NADH) RUTF"/>
    <property type="match status" value="1"/>
</dbReference>
<dbReference type="EMBL" id="CP040916">
    <property type="protein sequence ID" value="QDQ15624.1"/>
    <property type="molecule type" value="Genomic_DNA"/>
</dbReference>
<dbReference type="RefSeq" id="WP_144322826.1">
    <property type="nucleotide sequence ID" value="NZ_CP040916.1"/>
</dbReference>
<dbReference type="InterPro" id="IPR002563">
    <property type="entry name" value="Flavin_Rdtase-like_dom"/>
</dbReference>
<dbReference type="PANTHER" id="PTHR30466">
    <property type="entry name" value="FLAVIN REDUCTASE"/>
    <property type="match status" value="1"/>
</dbReference>
<dbReference type="Proteomes" id="UP000316806">
    <property type="component" value="Chromosome"/>
</dbReference>
<dbReference type="Gene3D" id="2.30.110.10">
    <property type="entry name" value="Electron Transport, Fmn-binding Protein, Chain A"/>
    <property type="match status" value="1"/>
</dbReference>
<dbReference type="Pfam" id="PF01613">
    <property type="entry name" value="Flavin_Reduct"/>
    <property type="match status" value="1"/>
</dbReference>
<sequence>MTESESARRGPGADPDVVRRALRHHAKGVAVVTAGVGRHPVGFCATSVTSLSLDPPLMSFTVGLRSASWPVVEGASHVMVHLLAAGQESVARVFGGAARAKFGPDTRWRRGAHGLPVLDGVLAWLALAPVERLLVSDHALVVGRVTRAWHAADGRPLVHHDGGYVQLSAGLALTPGDE</sequence>
<keyword evidence="1" id="KW-0560">Oxidoreductase</keyword>
<dbReference type="GO" id="GO:0006208">
    <property type="term" value="P:pyrimidine nucleobase catabolic process"/>
    <property type="evidence" value="ECO:0007669"/>
    <property type="project" value="TreeGrafter"/>
</dbReference>
<evidence type="ECO:0000256" key="1">
    <source>
        <dbReference type="ARBA" id="ARBA00023002"/>
    </source>
</evidence>
<accession>A0A516RJ11</accession>
<proteinExistence type="predicted"/>
<gene>
    <name evidence="3" type="ORF">FH965_37945</name>
</gene>
<dbReference type="GO" id="GO:0010181">
    <property type="term" value="F:FMN binding"/>
    <property type="evidence" value="ECO:0007669"/>
    <property type="project" value="InterPro"/>
</dbReference>
<dbReference type="InterPro" id="IPR012349">
    <property type="entry name" value="Split_barrel_FMN-bd"/>
</dbReference>
<dbReference type="SUPFAM" id="SSF50475">
    <property type="entry name" value="FMN-binding split barrel"/>
    <property type="match status" value="1"/>
</dbReference>
<reference evidence="3 4" key="1">
    <citation type="journal article" date="2019" name="J. Ind. Microbiol. Biotechnol.">
        <title>The complete genomic sequence of Streptomyces spectabilis NRRL-2792 and identification of secondary metabolite biosynthetic gene clusters.</title>
        <authorList>
            <person name="Sinha A."/>
            <person name="Phillips-Salemka S."/>
            <person name="Niraula T.A."/>
            <person name="Short K.A."/>
            <person name="Niraula N.P."/>
        </authorList>
    </citation>
    <scope>NUCLEOTIDE SEQUENCE [LARGE SCALE GENOMIC DNA]</scope>
    <source>
        <strain evidence="3 4">NRRL 2792</strain>
    </source>
</reference>
<organism evidence="3 4">
    <name type="scientific">Streptomyces spectabilis</name>
    <dbReference type="NCBI Taxonomy" id="68270"/>
    <lineage>
        <taxon>Bacteria</taxon>
        <taxon>Bacillati</taxon>
        <taxon>Actinomycetota</taxon>
        <taxon>Actinomycetes</taxon>
        <taxon>Kitasatosporales</taxon>
        <taxon>Streptomycetaceae</taxon>
        <taxon>Streptomyces</taxon>
    </lineage>
</organism>